<dbReference type="STRING" id="667015.Bacsa_3238"/>
<sequence>MINLDSLPEKGLKREAAILELGRNPENAETLMFLVNTEKGKCKNAALKALACIECQEARPLWKKLVKGKCMGENIFANTCSDCVSEEIAPVILCFLTNLLNRQKDEPIDVNQMEQLRFCLSIMLGKASQNMLEVYRFMAKPENLSRFTSLKRAKKNSNDETTTWNFNSDTLRISEDNRYEKEKVFPLVMTASLIKSQDVRLMALADELYATYGGAWLIPVFMKAILTEPKEKVYDGFVKYLSEESTAIYLLNVFGWLDYNDYPEDWSFKREKPVGYRALVFWGNYKYGAYDTQFTVDTFVDIDERWLFALAKDAKSKKPKVHWQAYNRRKGGVSFENYDEMLLGLLPETVENKELKELLYYYFKERSQIVNVPKSVSVYEDALNRLQR</sequence>
<dbReference type="EMBL" id="CP002530">
    <property type="protein sequence ID" value="ADY37765.1"/>
    <property type="molecule type" value="Genomic_DNA"/>
</dbReference>
<name>F0R4E5_PHOSB</name>
<evidence type="ECO:0000313" key="1">
    <source>
        <dbReference type="EMBL" id="ADY37765.1"/>
    </source>
</evidence>
<dbReference type="AlphaFoldDB" id="F0R4E5"/>
<proteinExistence type="predicted"/>
<dbReference type="Proteomes" id="UP000007486">
    <property type="component" value="Chromosome"/>
</dbReference>
<accession>F0R4E5</accession>
<keyword evidence="2" id="KW-1185">Reference proteome</keyword>
<reference evidence="1 2" key="1">
    <citation type="journal article" date="2011" name="Stand. Genomic Sci.">
        <title>Complete genome sequence of Bacteroides salanitronis type strain (BL78).</title>
        <authorList>
            <person name="Gronow S."/>
            <person name="Held B."/>
            <person name="Lucas S."/>
            <person name="Lapidus A."/>
            <person name="Del Rio T.G."/>
            <person name="Nolan M."/>
            <person name="Tice H."/>
            <person name="Deshpande S."/>
            <person name="Cheng J.F."/>
            <person name="Pitluck S."/>
            <person name="Liolios K."/>
            <person name="Pagani I."/>
            <person name="Ivanova N."/>
            <person name="Mavromatis K."/>
            <person name="Pati A."/>
            <person name="Tapia R."/>
            <person name="Han C."/>
            <person name="Goodwin L."/>
            <person name="Chen A."/>
            <person name="Palaniappan K."/>
            <person name="Land M."/>
            <person name="Hauser L."/>
            <person name="Chang Y.J."/>
            <person name="Jeffries C.D."/>
            <person name="Brambilla E.M."/>
            <person name="Rohde M."/>
            <person name="Goker M."/>
            <person name="Detter J.C."/>
            <person name="Woyke T."/>
            <person name="Bristow J."/>
            <person name="Markowitz V."/>
            <person name="Hugenholtz P."/>
            <person name="Kyrpides N.C."/>
            <person name="Klenk H.P."/>
            <person name="Eisen J.A."/>
        </authorList>
    </citation>
    <scope>NUCLEOTIDE SEQUENCE [LARGE SCALE GENOMIC DNA]</scope>
    <source>
        <strain evidence="1 2">DSM 18170</strain>
    </source>
</reference>
<organism evidence="1 2">
    <name type="scientific">Phocaeicola salanitronis (strain DSM 18170 / JCM 13657 / CCUG 60908 / BL78)</name>
    <name type="common">Bacteroides salanitronis</name>
    <dbReference type="NCBI Taxonomy" id="667015"/>
    <lineage>
        <taxon>Bacteria</taxon>
        <taxon>Pseudomonadati</taxon>
        <taxon>Bacteroidota</taxon>
        <taxon>Bacteroidia</taxon>
        <taxon>Bacteroidales</taxon>
        <taxon>Bacteroidaceae</taxon>
        <taxon>Phocaeicola</taxon>
    </lineage>
</organism>
<protein>
    <submittedName>
        <fullName evidence="1">Uncharacterized protein</fullName>
    </submittedName>
</protein>
<dbReference type="RefSeq" id="WP_013619127.1">
    <property type="nucleotide sequence ID" value="NC_015164.1"/>
</dbReference>
<dbReference type="OrthoDB" id="1955431at2"/>
<gene>
    <name evidence="1" type="ordered locus">Bacsa_3238</name>
</gene>
<evidence type="ECO:0000313" key="2">
    <source>
        <dbReference type="Proteomes" id="UP000007486"/>
    </source>
</evidence>
<dbReference type="KEGG" id="bsa:Bacsa_3238"/>
<dbReference type="HOGENOM" id="CLU_717437_0_0_10"/>
<dbReference type="eggNOG" id="ENOG502Z8AZ">
    <property type="taxonomic scope" value="Bacteria"/>
</dbReference>